<dbReference type="Gene3D" id="2.40.100.10">
    <property type="entry name" value="Cyclophilin-like"/>
    <property type="match status" value="1"/>
</dbReference>
<dbReference type="eggNOG" id="COG0652">
    <property type="taxonomic scope" value="Bacteria"/>
</dbReference>
<evidence type="ECO:0000259" key="6">
    <source>
        <dbReference type="PROSITE" id="PS50072"/>
    </source>
</evidence>
<comment type="catalytic activity">
    <reaction evidence="4">
        <text>[protein]-peptidylproline (omega=180) = [protein]-peptidylproline (omega=0)</text>
        <dbReference type="Rhea" id="RHEA:16237"/>
        <dbReference type="Rhea" id="RHEA-COMP:10747"/>
        <dbReference type="Rhea" id="RHEA-COMP:10748"/>
        <dbReference type="ChEBI" id="CHEBI:83833"/>
        <dbReference type="ChEBI" id="CHEBI:83834"/>
        <dbReference type="EC" id="5.2.1.8"/>
    </reaction>
</comment>
<dbReference type="Proteomes" id="UP000000333">
    <property type="component" value="Chromosome"/>
</dbReference>
<feature type="domain" description="PPIase cyclophilin-type" evidence="6">
    <location>
        <begin position="79"/>
        <end position="213"/>
    </location>
</feature>
<evidence type="ECO:0000256" key="3">
    <source>
        <dbReference type="ARBA" id="ARBA00023235"/>
    </source>
</evidence>
<evidence type="ECO:0000256" key="5">
    <source>
        <dbReference type="SAM" id="MobiDB-lite"/>
    </source>
</evidence>
<keyword evidence="8" id="KW-1185">Reference proteome</keyword>
<dbReference type="GO" id="GO:0003755">
    <property type="term" value="F:peptidyl-prolyl cis-trans isomerase activity"/>
    <property type="evidence" value="ECO:0007669"/>
    <property type="project" value="UniProtKB-UniRule"/>
</dbReference>
<protein>
    <recommendedName>
        <fullName evidence="4">Peptidyl-prolyl cis-trans isomerase</fullName>
        <shortName evidence="4">PPIase</shortName>
        <ecNumber evidence="4">5.2.1.8</ecNumber>
    </recommendedName>
</protein>
<feature type="compositionally biased region" description="Low complexity" evidence="5">
    <location>
        <begin position="33"/>
        <end position="62"/>
    </location>
</feature>
<name>E1QZM2_OLSUV</name>
<dbReference type="RefSeq" id="WP_013251588.1">
    <property type="nucleotide sequence ID" value="NC_014363.1"/>
</dbReference>
<dbReference type="STRING" id="633147.Olsu_0722"/>
<dbReference type="PRINTS" id="PR00153">
    <property type="entry name" value="CSAPPISMRASE"/>
</dbReference>
<dbReference type="KEGG" id="ols:Olsu_0722"/>
<dbReference type="PROSITE" id="PS00170">
    <property type="entry name" value="CSA_PPIASE_1"/>
    <property type="match status" value="1"/>
</dbReference>
<dbReference type="PANTHER" id="PTHR45625:SF4">
    <property type="entry name" value="PEPTIDYLPROLYL ISOMERASE DOMAIN AND WD REPEAT-CONTAINING PROTEIN 1"/>
    <property type="match status" value="1"/>
</dbReference>
<accession>E1QZM2</accession>
<dbReference type="EMBL" id="CP002106">
    <property type="protein sequence ID" value="ADK67836.1"/>
    <property type="molecule type" value="Genomic_DNA"/>
</dbReference>
<proteinExistence type="inferred from homology"/>
<evidence type="ECO:0000256" key="4">
    <source>
        <dbReference type="RuleBase" id="RU363019"/>
    </source>
</evidence>
<evidence type="ECO:0000256" key="2">
    <source>
        <dbReference type="ARBA" id="ARBA00023110"/>
    </source>
</evidence>
<dbReference type="SUPFAM" id="SSF50891">
    <property type="entry name" value="Cyclophilin-like"/>
    <property type="match status" value="1"/>
</dbReference>
<dbReference type="Pfam" id="PF00160">
    <property type="entry name" value="Pro_isomerase"/>
    <property type="match status" value="1"/>
</dbReference>
<dbReference type="OrthoDB" id="9807797at2"/>
<comment type="function">
    <text evidence="1 4">PPIases accelerate the folding of proteins. It catalyzes the cis-trans isomerization of proline imidic peptide bonds in oligopeptides.</text>
</comment>
<dbReference type="PATRIC" id="fig|633147.7.peg.826"/>
<feature type="region of interest" description="Disordered" evidence="5">
    <location>
        <begin position="222"/>
        <end position="241"/>
    </location>
</feature>
<dbReference type="CDD" id="cd00317">
    <property type="entry name" value="cyclophilin"/>
    <property type="match status" value="1"/>
</dbReference>
<dbReference type="PROSITE" id="PS50072">
    <property type="entry name" value="CSA_PPIASE_2"/>
    <property type="match status" value="1"/>
</dbReference>
<evidence type="ECO:0000313" key="7">
    <source>
        <dbReference type="EMBL" id="ADK67836.1"/>
    </source>
</evidence>
<organism evidence="7 8">
    <name type="scientific">Olsenella uli (strain ATCC 49627 / DSM 7084 / CCUG 31166 / CIP 109912 / JCM 12494 / LMG 11480 / NCIMB 702895 / VPI D76D-27C)</name>
    <name type="common">Lactobacillus uli</name>
    <dbReference type="NCBI Taxonomy" id="633147"/>
    <lineage>
        <taxon>Bacteria</taxon>
        <taxon>Bacillati</taxon>
        <taxon>Actinomycetota</taxon>
        <taxon>Coriobacteriia</taxon>
        <taxon>Coriobacteriales</taxon>
        <taxon>Atopobiaceae</taxon>
        <taxon>Olsenella</taxon>
    </lineage>
</organism>
<keyword evidence="2 4" id="KW-0697">Rotamase</keyword>
<dbReference type="HOGENOM" id="CLU_012062_16_0_11"/>
<comment type="similarity">
    <text evidence="4">Belongs to the cyclophilin-type PPIase family.</text>
</comment>
<keyword evidence="3 4" id="KW-0413">Isomerase</keyword>
<sequence>MSASMSRKAFLGLTATFGVNGMLGLSGCRLAPGSDPTASDGSSSDSSDSSSDGSSAGTPSSSEPELLTRPLENGFGSGMHHATIEVADFGTIELELNANNTPITVSNFADLVQSGFYDGLTFHRIIGGFMVQGGDPNGDGTGGSARRIKGEFSENGIVNAIQHKRGVISMARSNDANSASSQFFIMHADSSSLDGKYAAFGRVTSGLEVIDAICEKIVPTDSNGTVPKDQQPRITSMAMVD</sequence>
<dbReference type="GeneID" id="78512140"/>
<evidence type="ECO:0000313" key="8">
    <source>
        <dbReference type="Proteomes" id="UP000000333"/>
    </source>
</evidence>
<dbReference type="PANTHER" id="PTHR45625">
    <property type="entry name" value="PEPTIDYL-PROLYL CIS-TRANS ISOMERASE-RELATED"/>
    <property type="match status" value="1"/>
</dbReference>
<dbReference type="EC" id="5.2.1.8" evidence="4"/>
<dbReference type="InterPro" id="IPR020892">
    <property type="entry name" value="Cyclophilin-type_PPIase_CS"/>
</dbReference>
<dbReference type="InterPro" id="IPR029000">
    <property type="entry name" value="Cyclophilin-like_dom_sf"/>
</dbReference>
<dbReference type="InterPro" id="IPR002130">
    <property type="entry name" value="Cyclophilin-type_PPIase_dom"/>
</dbReference>
<gene>
    <name evidence="7" type="ordered locus">Olsu_0722</name>
</gene>
<dbReference type="AlphaFoldDB" id="E1QZM2"/>
<evidence type="ECO:0000256" key="1">
    <source>
        <dbReference type="ARBA" id="ARBA00002388"/>
    </source>
</evidence>
<dbReference type="GO" id="GO:0006457">
    <property type="term" value="P:protein folding"/>
    <property type="evidence" value="ECO:0007669"/>
    <property type="project" value="InterPro"/>
</dbReference>
<dbReference type="PROSITE" id="PS51257">
    <property type="entry name" value="PROKAR_LIPOPROTEIN"/>
    <property type="match status" value="1"/>
</dbReference>
<dbReference type="InterPro" id="IPR044666">
    <property type="entry name" value="Cyclophilin_A-like"/>
</dbReference>
<feature type="region of interest" description="Disordered" evidence="5">
    <location>
        <begin position="29"/>
        <end position="74"/>
    </location>
</feature>
<reference evidence="7 8" key="1">
    <citation type="journal article" date="2010" name="Stand. Genomic Sci.">
        <title>Complete genome sequence of Olsenella uli type strain (VPI D76D-27C).</title>
        <authorList>
            <person name="Goker M."/>
            <person name="Held B."/>
            <person name="Lucas S."/>
            <person name="Nolan M."/>
            <person name="Yasawong M."/>
            <person name="Glavina Del Rio T."/>
            <person name="Tice H."/>
            <person name="Cheng J.F."/>
            <person name="Bruce D."/>
            <person name="Detter J.C."/>
            <person name="Tapia R."/>
            <person name="Han C."/>
            <person name="Goodwin L."/>
            <person name="Pitluck S."/>
            <person name="Liolios K."/>
            <person name="Ivanova N."/>
            <person name="Mavromatis K."/>
            <person name="Mikhailova N."/>
            <person name="Pati A."/>
            <person name="Chen A."/>
            <person name="Palaniappan K."/>
            <person name="Land M."/>
            <person name="Hauser L."/>
            <person name="Chang Y.J."/>
            <person name="Jeffries C.D."/>
            <person name="Rohde M."/>
            <person name="Sikorski J."/>
            <person name="Pukall R."/>
            <person name="Woyke T."/>
            <person name="Bristow J."/>
            <person name="Eisen J.A."/>
            <person name="Markowitz V."/>
            <person name="Hugenholtz P."/>
            <person name="Kyrpides N.C."/>
            <person name="Klenk H.P."/>
            <person name="Lapidus A."/>
        </authorList>
    </citation>
    <scope>NUCLEOTIDE SEQUENCE [LARGE SCALE GENOMIC DNA]</scope>
    <source>
        <strain evidence="8">ATCC 49627 / DSM 7084 / CIP 109912 / JCM 12494 / NCIMB 702895 / VPI D76D-27C</strain>
    </source>
</reference>